<comment type="caution">
    <text evidence="2">The sequence shown here is derived from an EMBL/GenBank/DDBJ whole genome shotgun (WGS) entry which is preliminary data.</text>
</comment>
<evidence type="ECO:0000313" key="3">
    <source>
        <dbReference type="Proteomes" id="UP001221757"/>
    </source>
</evidence>
<name>A0AAD7D5X3_MYCRO</name>
<dbReference type="Proteomes" id="UP001221757">
    <property type="component" value="Unassembled WGS sequence"/>
</dbReference>
<dbReference type="EMBL" id="JARKIE010000133">
    <property type="protein sequence ID" value="KAJ7678621.1"/>
    <property type="molecule type" value="Genomic_DNA"/>
</dbReference>
<proteinExistence type="predicted"/>
<evidence type="ECO:0000313" key="2">
    <source>
        <dbReference type="EMBL" id="KAJ7678621.1"/>
    </source>
</evidence>
<feature type="chain" id="PRO_5042229807" evidence="1">
    <location>
        <begin position="20"/>
        <end position="134"/>
    </location>
</feature>
<dbReference type="SUPFAM" id="SSF50685">
    <property type="entry name" value="Barwin-like endoglucanases"/>
    <property type="match status" value="1"/>
</dbReference>
<gene>
    <name evidence="2" type="ORF">B0H17DRAFT_1078240</name>
</gene>
<sequence length="134" mass="13783">MFITKSLFTTAILVGAANAFTGTGKRPISLIIFRPTFNAKNSANLGFTGVTTCGCSPSNGPFAVAIPAALAGTHVCCNEAITLSYNGKSVTAIYSGTYDAGAGTQNVALTETAFDVLEDNSSQTSLSPVTWAFN</sequence>
<protein>
    <submittedName>
        <fullName evidence="2">Uncharacterized protein</fullName>
    </submittedName>
</protein>
<keyword evidence="1" id="KW-0732">Signal</keyword>
<accession>A0AAD7D5X3</accession>
<evidence type="ECO:0000256" key="1">
    <source>
        <dbReference type="SAM" id="SignalP"/>
    </source>
</evidence>
<keyword evidence="3" id="KW-1185">Reference proteome</keyword>
<organism evidence="2 3">
    <name type="scientific">Mycena rosella</name>
    <name type="common">Pink bonnet</name>
    <name type="synonym">Agaricus rosellus</name>
    <dbReference type="NCBI Taxonomy" id="1033263"/>
    <lineage>
        <taxon>Eukaryota</taxon>
        <taxon>Fungi</taxon>
        <taxon>Dikarya</taxon>
        <taxon>Basidiomycota</taxon>
        <taxon>Agaricomycotina</taxon>
        <taxon>Agaricomycetes</taxon>
        <taxon>Agaricomycetidae</taxon>
        <taxon>Agaricales</taxon>
        <taxon>Marasmiineae</taxon>
        <taxon>Mycenaceae</taxon>
        <taxon>Mycena</taxon>
    </lineage>
</organism>
<reference evidence="2" key="1">
    <citation type="submission" date="2023-03" db="EMBL/GenBank/DDBJ databases">
        <title>Massive genome expansion in bonnet fungi (Mycena s.s.) driven by repeated elements and novel gene families across ecological guilds.</title>
        <authorList>
            <consortium name="Lawrence Berkeley National Laboratory"/>
            <person name="Harder C.B."/>
            <person name="Miyauchi S."/>
            <person name="Viragh M."/>
            <person name="Kuo A."/>
            <person name="Thoen E."/>
            <person name="Andreopoulos B."/>
            <person name="Lu D."/>
            <person name="Skrede I."/>
            <person name="Drula E."/>
            <person name="Henrissat B."/>
            <person name="Morin E."/>
            <person name="Kohler A."/>
            <person name="Barry K."/>
            <person name="LaButti K."/>
            <person name="Morin E."/>
            <person name="Salamov A."/>
            <person name="Lipzen A."/>
            <person name="Mereny Z."/>
            <person name="Hegedus B."/>
            <person name="Baldrian P."/>
            <person name="Stursova M."/>
            <person name="Weitz H."/>
            <person name="Taylor A."/>
            <person name="Grigoriev I.V."/>
            <person name="Nagy L.G."/>
            <person name="Martin F."/>
            <person name="Kauserud H."/>
        </authorList>
    </citation>
    <scope>NUCLEOTIDE SEQUENCE</scope>
    <source>
        <strain evidence="2">CBHHK067</strain>
    </source>
</reference>
<dbReference type="AlphaFoldDB" id="A0AAD7D5X3"/>
<feature type="signal peptide" evidence="1">
    <location>
        <begin position="1"/>
        <end position="19"/>
    </location>
</feature>
<dbReference type="InterPro" id="IPR036908">
    <property type="entry name" value="RlpA-like_sf"/>
</dbReference>